<evidence type="ECO:0000313" key="8">
    <source>
        <dbReference type="Proteomes" id="UP000054007"/>
    </source>
</evidence>
<dbReference type="EMBL" id="KN880633">
    <property type="protein sequence ID" value="KIY64495.1"/>
    <property type="molecule type" value="Genomic_DNA"/>
</dbReference>
<dbReference type="GO" id="GO:0008270">
    <property type="term" value="F:zinc ion binding"/>
    <property type="evidence" value="ECO:0007669"/>
    <property type="project" value="UniProtKB-KW"/>
</dbReference>
<dbReference type="Gene3D" id="3.30.60.90">
    <property type="match status" value="1"/>
</dbReference>
<organism evidence="7 8">
    <name type="scientific">Cylindrobasidium torrendii FP15055 ss-10</name>
    <dbReference type="NCBI Taxonomy" id="1314674"/>
    <lineage>
        <taxon>Eukaryota</taxon>
        <taxon>Fungi</taxon>
        <taxon>Dikarya</taxon>
        <taxon>Basidiomycota</taxon>
        <taxon>Agaricomycotina</taxon>
        <taxon>Agaricomycetes</taxon>
        <taxon>Agaricomycetidae</taxon>
        <taxon>Agaricales</taxon>
        <taxon>Marasmiineae</taxon>
        <taxon>Physalacriaceae</taxon>
        <taxon>Cylindrobasidium</taxon>
    </lineage>
</organism>
<evidence type="ECO:0000259" key="6">
    <source>
        <dbReference type="PROSITE" id="PS50135"/>
    </source>
</evidence>
<dbReference type="Pfam" id="PF24355">
    <property type="entry name" value="DUF7514"/>
    <property type="match status" value="1"/>
</dbReference>
<keyword evidence="2 4" id="KW-0863">Zinc-finger</keyword>
<reference evidence="7 8" key="1">
    <citation type="journal article" date="2015" name="Fungal Genet. Biol.">
        <title>Evolution of novel wood decay mechanisms in Agaricales revealed by the genome sequences of Fistulina hepatica and Cylindrobasidium torrendii.</title>
        <authorList>
            <person name="Floudas D."/>
            <person name="Held B.W."/>
            <person name="Riley R."/>
            <person name="Nagy L.G."/>
            <person name="Koehler G."/>
            <person name="Ransdell A.S."/>
            <person name="Younus H."/>
            <person name="Chow J."/>
            <person name="Chiniquy J."/>
            <person name="Lipzen A."/>
            <person name="Tritt A."/>
            <person name="Sun H."/>
            <person name="Haridas S."/>
            <person name="LaButti K."/>
            <person name="Ohm R.A."/>
            <person name="Kues U."/>
            <person name="Blanchette R.A."/>
            <person name="Grigoriev I.V."/>
            <person name="Minto R.E."/>
            <person name="Hibbett D.S."/>
        </authorList>
    </citation>
    <scope>NUCLEOTIDE SEQUENCE [LARGE SCALE GENOMIC DNA]</scope>
    <source>
        <strain evidence="7 8">FP15055 ss-10</strain>
    </source>
</reference>
<evidence type="ECO:0000256" key="2">
    <source>
        <dbReference type="ARBA" id="ARBA00022771"/>
    </source>
</evidence>
<proteinExistence type="predicted"/>
<evidence type="ECO:0000256" key="1">
    <source>
        <dbReference type="ARBA" id="ARBA00022723"/>
    </source>
</evidence>
<accession>A0A0D7B2R2</accession>
<keyword evidence="8" id="KW-1185">Reference proteome</keyword>
<keyword evidence="1" id="KW-0479">Metal-binding</keyword>
<dbReference type="Pfam" id="PF00569">
    <property type="entry name" value="ZZ"/>
    <property type="match status" value="1"/>
</dbReference>
<dbReference type="SMART" id="SM00291">
    <property type="entry name" value="ZnF_ZZ"/>
    <property type="match status" value="1"/>
</dbReference>
<evidence type="ECO:0000256" key="4">
    <source>
        <dbReference type="PROSITE-ProRule" id="PRU00228"/>
    </source>
</evidence>
<dbReference type="STRING" id="1314674.A0A0D7B2R2"/>
<protein>
    <recommendedName>
        <fullName evidence="6">ZZ-type domain-containing protein</fullName>
    </recommendedName>
</protein>
<feature type="domain" description="ZZ-type" evidence="6">
    <location>
        <begin position="3"/>
        <end position="60"/>
    </location>
</feature>
<dbReference type="SUPFAM" id="SSF57850">
    <property type="entry name" value="RING/U-box"/>
    <property type="match status" value="1"/>
</dbReference>
<name>A0A0D7B2R2_9AGAR</name>
<dbReference type="CDD" id="cd02249">
    <property type="entry name" value="ZZ"/>
    <property type="match status" value="1"/>
</dbReference>
<sequence>MIPGPILCDVCEHTIPATSPRVHCLVCPNYDLCSECALAGRTNKGHLVRHRTHIYSVSGNLDVQAAFLQGFALVYDPSLDAVQSGRHDTLVPTRGPPSVAASLPRRQSKSISNAGTHHTQRIASDARSASSKSSSSRSSAKSSSSSTASSTSTERRSTTSQQPRVASSTHSVARSARVPASPSSSQASSAPPIILATRQPERPAFPPGSPWGPFYEEPYEEGGEPEITSIGEMVFSAIFAYLDTSRSGYLLPEDYSRFLDDQGYDLVENIWKANLREDTVYGQSKQTVADKALRNAYDIFSIEYILKERPQQSADAENVSGIYGKAGVDVTNFVPRAMAGGAGEKKMPLLTLRGFIDIMSIELLYDPATGWSRLNDVLKMYKLKKLAGWGNLPRAVLPEEPDEYTQERVGRISEFQVAQGAKQVEANRARLELEQRSPVEAEQIIYRVY</sequence>
<evidence type="ECO:0000313" key="7">
    <source>
        <dbReference type="EMBL" id="KIY64495.1"/>
    </source>
</evidence>
<evidence type="ECO:0000256" key="5">
    <source>
        <dbReference type="SAM" id="MobiDB-lite"/>
    </source>
</evidence>
<dbReference type="OrthoDB" id="7873042at2759"/>
<dbReference type="Proteomes" id="UP000054007">
    <property type="component" value="Unassembled WGS sequence"/>
</dbReference>
<dbReference type="InterPro" id="IPR043145">
    <property type="entry name" value="Znf_ZZ_sf"/>
</dbReference>
<feature type="compositionally biased region" description="Polar residues" evidence="5">
    <location>
        <begin position="161"/>
        <end position="170"/>
    </location>
</feature>
<evidence type="ECO:0000256" key="3">
    <source>
        <dbReference type="ARBA" id="ARBA00022833"/>
    </source>
</evidence>
<feature type="region of interest" description="Disordered" evidence="5">
    <location>
        <begin position="86"/>
        <end position="191"/>
    </location>
</feature>
<dbReference type="AlphaFoldDB" id="A0A0D7B2R2"/>
<dbReference type="InterPro" id="IPR055936">
    <property type="entry name" value="DUF7514"/>
</dbReference>
<dbReference type="InterPro" id="IPR000433">
    <property type="entry name" value="Znf_ZZ"/>
</dbReference>
<gene>
    <name evidence="7" type="ORF">CYLTODRAFT_425166</name>
</gene>
<dbReference type="PROSITE" id="PS50135">
    <property type="entry name" value="ZF_ZZ_2"/>
    <property type="match status" value="1"/>
</dbReference>
<keyword evidence="3" id="KW-0862">Zinc</keyword>
<feature type="compositionally biased region" description="Low complexity" evidence="5">
    <location>
        <begin position="171"/>
        <end position="191"/>
    </location>
</feature>
<feature type="compositionally biased region" description="Low complexity" evidence="5">
    <location>
        <begin position="123"/>
        <end position="152"/>
    </location>
</feature>